<feature type="domain" description="Response regulatory" evidence="8">
    <location>
        <begin position="3"/>
        <end position="116"/>
    </location>
</feature>
<dbReference type="PROSITE" id="PS50110">
    <property type="entry name" value="RESPONSE_REGULATORY"/>
    <property type="match status" value="1"/>
</dbReference>
<dbReference type="InterPro" id="IPR001867">
    <property type="entry name" value="OmpR/PhoB-type_DNA-bd"/>
</dbReference>
<dbReference type="InterPro" id="IPR039420">
    <property type="entry name" value="WalR-like"/>
</dbReference>
<dbReference type="PROSITE" id="PS51755">
    <property type="entry name" value="OMPR_PHOB"/>
    <property type="match status" value="1"/>
</dbReference>
<feature type="DNA-binding region" description="OmpR/PhoB-type" evidence="7">
    <location>
        <begin position="121"/>
        <end position="226"/>
    </location>
</feature>
<reference evidence="10 11" key="1">
    <citation type="journal article" date="2006" name="Nat. Biotechnol.">
        <title>Genome sequence of the ubiquitous hydrocarbon-degrading marine bacterium Alcanivorax borkumensis.</title>
        <authorList>
            <person name="Schneiker S."/>
            <person name="Martins dos Santos V.A.P."/>
            <person name="Bartels D."/>
            <person name="Bekel T."/>
            <person name="Brecht M."/>
            <person name="Buhrmester J."/>
            <person name="Chernikova T.N."/>
            <person name="Denaro R."/>
            <person name="Ferrer M."/>
            <person name="Gertler C."/>
            <person name="Goesmann A."/>
            <person name="Golyshina O.V."/>
            <person name="Kaminski F."/>
            <person name="Khachane A.N."/>
            <person name="Lang S."/>
            <person name="Linke B."/>
            <person name="McHardy A.C."/>
            <person name="Meyer F."/>
            <person name="Nechitaylo T."/>
            <person name="Puehler A."/>
            <person name="Regenhardt D."/>
            <person name="Rupp O."/>
            <person name="Sabirova J.S."/>
            <person name="Selbitschka W."/>
            <person name="Yakimov M.M."/>
            <person name="Timmis K.N."/>
            <person name="Vorhoelter F.-J."/>
            <person name="Weidner S."/>
            <person name="Kaiser O."/>
            <person name="Golyshin P.N."/>
        </authorList>
    </citation>
    <scope>NUCLEOTIDE SEQUENCE [LARGE SCALE GENOMIC DNA]</scope>
    <source>
        <strain evidence="11">ATCC 700651 / DSM 11573 / NCIMB 13689 / SK2</strain>
    </source>
</reference>
<dbReference type="GO" id="GO:0000976">
    <property type="term" value="F:transcription cis-regulatory region binding"/>
    <property type="evidence" value="ECO:0007669"/>
    <property type="project" value="TreeGrafter"/>
</dbReference>
<keyword evidence="11" id="KW-1185">Reference proteome</keyword>
<dbReference type="eggNOG" id="COG0745">
    <property type="taxonomic scope" value="Bacteria"/>
</dbReference>
<dbReference type="KEGG" id="abo:ABO_0625"/>
<dbReference type="FunFam" id="3.40.50.2300:FF:000001">
    <property type="entry name" value="DNA-binding response regulator PhoB"/>
    <property type="match status" value="1"/>
</dbReference>
<dbReference type="PANTHER" id="PTHR48111:SF59">
    <property type="entry name" value="TRANSCRIPTIONAL REGULATORY PROTEIN BAER"/>
    <property type="match status" value="1"/>
</dbReference>
<evidence type="ECO:0000313" key="11">
    <source>
        <dbReference type="Proteomes" id="UP000008871"/>
    </source>
</evidence>
<gene>
    <name evidence="10" type="ordered locus">ABO_0625</name>
</gene>
<organism evidence="10 11">
    <name type="scientific">Alcanivorax borkumensis (strain ATCC 700651 / DSM 11573 / NCIMB 13689 / SK2)</name>
    <dbReference type="NCBI Taxonomy" id="393595"/>
    <lineage>
        <taxon>Bacteria</taxon>
        <taxon>Pseudomonadati</taxon>
        <taxon>Pseudomonadota</taxon>
        <taxon>Gammaproteobacteria</taxon>
        <taxon>Oceanospirillales</taxon>
        <taxon>Alcanivoracaceae</taxon>
        <taxon>Alcanivorax</taxon>
    </lineage>
</organism>
<evidence type="ECO:0000256" key="1">
    <source>
        <dbReference type="ARBA" id="ARBA00022553"/>
    </source>
</evidence>
<dbReference type="GO" id="GO:0032993">
    <property type="term" value="C:protein-DNA complex"/>
    <property type="evidence" value="ECO:0007669"/>
    <property type="project" value="TreeGrafter"/>
</dbReference>
<proteinExistence type="predicted"/>
<dbReference type="Gene3D" id="6.10.250.690">
    <property type="match status" value="1"/>
</dbReference>
<dbReference type="Gene3D" id="1.10.10.10">
    <property type="entry name" value="Winged helix-like DNA-binding domain superfamily/Winged helix DNA-binding domain"/>
    <property type="match status" value="1"/>
</dbReference>
<evidence type="ECO:0000259" key="9">
    <source>
        <dbReference type="PROSITE" id="PS51755"/>
    </source>
</evidence>
<sequence>MSHILIVEDEPRLSQLVADYLHHAHFQTKQTDSAKAAMAMAHEQSFQAIILDLMLPDGDGMEVCKTIRQHSNVPIIMVTARVDEVDRLLGLELGADDYICKPFSPRELVARVKAVLRRANPESPEQEHSLQLDEERYEAILKQPQGQQRIGLTAIEFALLSTLSRQPGRIWSRDQLMDEIYNDHRVVSDRTIDSHIRKLRRKLSDGDEQSHDWIGSVYGVGYRLETP</sequence>
<keyword evidence="3" id="KW-0805">Transcription regulation</keyword>
<evidence type="ECO:0000256" key="2">
    <source>
        <dbReference type="ARBA" id="ARBA00023012"/>
    </source>
</evidence>
<dbReference type="OrthoDB" id="9802426at2"/>
<evidence type="ECO:0000256" key="4">
    <source>
        <dbReference type="ARBA" id="ARBA00023125"/>
    </source>
</evidence>
<keyword evidence="5" id="KW-0804">Transcription</keyword>
<keyword evidence="1 6" id="KW-0597">Phosphoprotein</keyword>
<accession>Q0VRX5</accession>
<dbReference type="GO" id="GO:0005829">
    <property type="term" value="C:cytosol"/>
    <property type="evidence" value="ECO:0007669"/>
    <property type="project" value="TreeGrafter"/>
</dbReference>
<dbReference type="GO" id="GO:0006355">
    <property type="term" value="P:regulation of DNA-templated transcription"/>
    <property type="evidence" value="ECO:0007669"/>
    <property type="project" value="InterPro"/>
</dbReference>
<dbReference type="Pfam" id="PF00072">
    <property type="entry name" value="Response_reg"/>
    <property type="match status" value="1"/>
</dbReference>
<protein>
    <submittedName>
        <fullName evidence="10">Probable two-component response regulatory protein</fullName>
    </submittedName>
</protein>
<evidence type="ECO:0000313" key="10">
    <source>
        <dbReference type="EMBL" id="CAL16073.1"/>
    </source>
</evidence>
<dbReference type="GO" id="GO:0000156">
    <property type="term" value="F:phosphorelay response regulator activity"/>
    <property type="evidence" value="ECO:0007669"/>
    <property type="project" value="TreeGrafter"/>
</dbReference>
<dbReference type="InterPro" id="IPR016032">
    <property type="entry name" value="Sig_transdc_resp-reg_C-effctor"/>
</dbReference>
<dbReference type="SUPFAM" id="SSF52172">
    <property type="entry name" value="CheY-like"/>
    <property type="match status" value="1"/>
</dbReference>
<dbReference type="SUPFAM" id="SSF46894">
    <property type="entry name" value="C-terminal effector domain of the bipartite response regulators"/>
    <property type="match status" value="1"/>
</dbReference>
<dbReference type="STRING" id="393595.ABO_0625"/>
<dbReference type="InterPro" id="IPR001789">
    <property type="entry name" value="Sig_transdc_resp-reg_receiver"/>
</dbReference>
<keyword evidence="2" id="KW-0902">Two-component regulatory system</keyword>
<keyword evidence="4 7" id="KW-0238">DNA-binding</keyword>
<dbReference type="SMART" id="SM00862">
    <property type="entry name" value="Trans_reg_C"/>
    <property type="match status" value="1"/>
</dbReference>
<evidence type="ECO:0000256" key="5">
    <source>
        <dbReference type="ARBA" id="ARBA00023163"/>
    </source>
</evidence>
<feature type="domain" description="OmpR/PhoB-type" evidence="9">
    <location>
        <begin position="121"/>
        <end position="226"/>
    </location>
</feature>
<dbReference type="InterPro" id="IPR036388">
    <property type="entry name" value="WH-like_DNA-bd_sf"/>
</dbReference>
<evidence type="ECO:0000256" key="3">
    <source>
        <dbReference type="ARBA" id="ARBA00023015"/>
    </source>
</evidence>
<evidence type="ECO:0000256" key="6">
    <source>
        <dbReference type="PROSITE-ProRule" id="PRU00169"/>
    </source>
</evidence>
<dbReference type="InterPro" id="IPR011006">
    <property type="entry name" value="CheY-like_superfamily"/>
</dbReference>
<evidence type="ECO:0000256" key="7">
    <source>
        <dbReference type="PROSITE-ProRule" id="PRU01091"/>
    </source>
</evidence>
<dbReference type="AlphaFoldDB" id="Q0VRX5"/>
<dbReference type="CDD" id="cd00383">
    <property type="entry name" value="trans_reg_C"/>
    <property type="match status" value="1"/>
</dbReference>
<dbReference type="SMART" id="SM00448">
    <property type="entry name" value="REC"/>
    <property type="match status" value="1"/>
</dbReference>
<dbReference type="Gene3D" id="3.40.50.2300">
    <property type="match status" value="1"/>
</dbReference>
<name>Q0VRX5_ALCBS</name>
<evidence type="ECO:0000259" key="8">
    <source>
        <dbReference type="PROSITE" id="PS50110"/>
    </source>
</evidence>
<dbReference type="Pfam" id="PF00486">
    <property type="entry name" value="Trans_reg_C"/>
    <property type="match status" value="1"/>
</dbReference>
<dbReference type="PANTHER" id="PTHR48111">
    <property type="entry name" value="REGULATOR OF RPOS"/>
    <property type="match status" value="1"/>
</dbReference>
<feature type="modified residue" description="4-aspartylphosphate" evidence="6">
    <location>
        <position position="52"/>
    </location>
</feature>
<dbReference type="Proteomes" id="UP000008871">
    <property type="component" value="Chromosome"/>
</dbReference>
<dbReference type="HOGENOM" id="CLU_000445_30_4_6"/>
<dbReference type="EMBL" id="AM286690">
    <property type="protein sequence ID" value="CAL16073.1"/>
    <property type="molecule type" value="Genomic_DNA"/>
</dbReference>